<dbReference type="Proteomes" id="UP000254040">
    <property type="component" value="Unassembled WGS sequence"/>
</dbReference>
<keyword evidence="4" id="KW-1185">Reference proteome</keyword>
<gene>
    <name evidence="2" type="primary">sdhB_1</name>
    <name evidence="2" type="ORF">Lmor_0670</name>
    <name evidence="3" type="ORF">NCTC12239_01592</name>
</gene>
<accession>A0A378JVC3</accession>
<proteinExistence type="predicted"/>
<reference evidence="3 5" key="2">
    <citation type="submission" date="2018-06" db="EMBL/GenBank/DDBJ databases">
        <authorList>
            <consortium name="Pathogen Informatics"/>
            <person name="Doyle S."/>
        </authorList>
    </citation>
    <scope>NUCLEOTIDE SEQUENCE [LARGE SCALE GENOMIC DNA]</scope>
    <source>
        <strain evidence="3 5">NCTC12239</strain>
    </source>
</reference>
<evidence type="ECO:0000313" key="5">
    <source>
        <dbReference type="Proteomes" id="UP000254040"/>
    </source>
</evidence>
<evidence type="ECO:0000256" key="1">
    <source>
        <dbReference type="SAM" id="MobiDB-lite"/>
    </source>
</evidence>
<feature type="region of interest" description="Disordered" evidence="1">
    <location>
        <begin position="1"/>
        <end position="29"/>
    </location>
</feature>
<evidence type="ECO:0000313" key="3">
    <source>
        <dbReference type="EMBL" id="STX62655.1"/>
    </source>
</evidence>
<sequence>MSNPGTTESLESEDQSDLDGYSTGPLDAGPIADPLSMKISKARRSLLQSLQNQLETCLAEQLKPEQTGVPFVRIEDDPAQIAALKKVVNALYHAEEAFKIWEITDNSSLRAKITGAKQHYQAITQVYKSLASLNDATPEIQAIIADNYSLIEPVITATYDAIKNSGWVSEFAEMEVTEQASYLINQGTELIGPVPTDTGTKSNPLLDAFSKLNRLMNVASDSKKSELSPELKQQRTQEFISLLKDLEGNLFIQKLSAKSLAESKAINGLLGWLKTIQENEFEFTRDSIQKYISWSNQYLGPFILAVDQFERQSYLKSGLLSTALCESADRLAKEINKQLSESTLDIDERIQTMDSLKPIREQSIESSQIDNLQAIATATDHIESIGRFFTLLEQYKGKSFADILEADRVELRQIYPDIQFALAHSNLDLENKLTNVLNTAGPTSSSSSWWSLAAGAVNYVSGFVKRGEIDSLFLQEVPMHHFYVEKIQAEHLKFTVAESARGKLEEHAGLTDQTTLDERVQKRSQALRQYVKQPAAKERVHPGDLIPVKATSLNNLRGNITYLQELHLSEKVADVRINIRTLLSRHLSDGNNAYFTGQPPYRIDNNEPEVVVHIKKLENELLNLQNSLLNFESANSNFGVISQAKLFIAIAKSSYQLKYTLTALSPAARSTLAPVISEITAFSTVLSGLNYRSSDMSDAGRLQQLELSTNPSAKEDATNTTAPVETIVEETTAELATIEATPVEVSTAEVTPPVLVNYAKQIAEARSQFLAHLQSSLTAPLARSLVPQSDGVPFVNFDQDPPQIVAIKRVINSMYYAELAIQVANKMNTGSVSTIDKVVLAHQGMVAVSHIYKSVELLRNATPEVRRLIKNNYDFIDPMIKGAENLVKNTGWINQFTIQGTVKSVGSYVGRGLNLFQSDGVYVSDSSSLVNLFSEVPLILNSLSRSLDPNIIRDESKVKITQSQIDSITLIAEKLFEKKGTFFNYVRGTHALISFIELFKKINNEGNKLQKKTLEAYQQWMEREYPQLISLIDELEVRNYLNSGLLSSAIVTEINAINRKLNEKIVSMDDPNLNMIPLSSDLSSKRDANLQKIKEQIWIDQFHNEEQKLSARTFFDILQQYKEGLLSDLKTEELAQLRLAFAPVQEAMSHINTELSNALVNGLNQLESPQAEGAEKIQLTVSQLLNQEPLVHQYLEEQSKLHELNIQVIDEARIQLRPDALPEELLQSDTELRFKTQERFILEQSSRRLPGPGELISTQSSSTNSARGMFSSVQELKLSSYARLMKEQFNQITKNQMSPHVLNYLVKPDERPLHDISESDPAMVRQIKMIDNGLYHLEQALNRFEQLSYTDSLVSQLKKIMEIQNEINQLKSVLSDVSPEIKAHYGKLITQIIGFSSVVQNIEYDQEDTAELQDVLKRAKVEILRPADLNDPPIPVELNEQEHPTDEVAEGSSTAVRGIKLGLKYLHSASPKLENARVYLLNRYPYFFNAQQETLRGFSREQLADPEFMQNEVTRLNQLLNNNSLVTLKNYGVLKELSKQLFRVGAQSGEIAGMMNALVTLEYRTIKEVAYKEYIQKLSQTEDLLGLKPGALMNQGIAVVDEFFLSSALELDMIFEDKLALVDEAYFLNVLLEQTQQELDDLEMKLKLMPSHADFEMLIAIKKDKIAFLNEQIKSFEAKDLKEIVELLVDDQFEVELRKILANSFLDKPIMEQYEQAIRAFYNTNKESILAASDIGTELAQSLHEFNENSVKPYRIVYQGHFRLSKFADRLPAENQNVKDYINGITRVLANGESPIEERADLVKSLPSNSTFVDTIGSAVEGENFLIKFKRFVQRVVSSVSESLTTGANIISTYREIKLEQQMRHIEKSLSFKAGLVDMKNGAVEPASELTSEHEENVEANDEPQHNPNCSTR</sequence>
<reference evidence="2 4" key="1">
    <citation type="submission" date="2015-11" db="EMBL/GenBank/DDBJ databases">
        <title>Genomic analysis of 38 Legionella species identifies large and diverse effector repertoires.</title>
        <authorList>
            <person name="Burstein D."/>
            <person name="Amaro F."/>
            <person name="Zusman T."/>
            <person name="Lifshitz Z."/>
            <person name="Cohen O."/>
            <person name="Gilbert J.A."/>
            <person name="Pupko T."/>
            <person name="Shuman H.A."/>
            <person name="Segal G."/>
        </authorList>
    </citation>
    <scope>NUCLEOTIDE SEQUENCE [LARGE SCALE GENOMIC DNA]</scope>
    <source>
        <strain evidence="2 4">ATCC 43877</strain>
    </source>
</reference>
<dbReference type="RefSeq" id="WP_051190577.1">
    <property type="nucleotide sequence ID" value="NZ_CAAAJG010000021.1"/>
</dbReference>
<organism evidence="3 5">
    <name type="scientific">Legionella moravica</name>
    <dbReference type="NCBI Taxonomy" id="39962"/>
    <lineage>
        <taxon>Bacteria</taxon>
        <taxon>Pseudomonadati</taxon>
        <taxon>Pseudomonadota</taxon>
        <taxon>Gammaproteobacteria</taxon>
        <taxon>Legionellales</taxon>
        <taxon>Legionellaceae</taxon>
        <taxon>Legionella</taxon>
    </lineage>
</organism>
<dbReference type="EMBL" id="LNYN01000014">
    <property type="protein sequence ID" value="KTD35223.1"/>
    <property type="molecule type" value="Genomic_DNA"/>
</dbReference>
<dbReference type="Proteomes" id="UP000054985">
    <property type="component" value="Unassembled WGS sequence"/>
</dbReference>
<evidence type="ECO:0000313" key="2">
    <source>
        <dbReference type="EMBL" id="KTD35223.1"/>
    </source>
</evidence>
<protein>
    <submittedName>
        <fullName evidence="3">Protein SdhB</fullName>
    </submittedName>
    <submittedName>
        <fullName evidence="2">SdhB protein, substrate of the Dot/Icm system</fullName>
    </submittedName>
</protein>
<dbReference type="STRING" id="39962.Lmor_0670"/>
<feature type="region of interest" description="Disordered" evidence="1">
    <location>
        <begin position="1885"/>
        <end position="1913"/>
    </location>
</feature>
<dbReference type="OrthoDB" id="5631823at2"/>
<name>A0A378JVC3_9GAMM</name>
<evidence type="ECO:0000313" key="4">
    <source>
        <dbReference type="Proteomes" id="UP000054985"/>
    </source>
</evidence>
<dbReference type="EMBL" id="UGOG01000001">
    <property type="protein sequence ID" value="STX62655.1"/>
    <property type="molecule type" value="Genomic_DNA"/>
</dbReference>